<dbReference type="InterPro" id="IPR025491">
    <property type="entry name" value="DUF4382"/>
</dbReference>
<feature type="compositionally biased region" description="Low complexity" evidence="1">
    <location>
        <begin position="18"/>
        <end position="28"/>
    </location>
</feature>
<evidence type="ECO:0000256" key="1">
    <source>
        <dbReference type="SAM" id="MobiDB-lite"/>
    </source>
</evidence>
<feature type="compositionally biased region" description="Basic and acidic residues" evidence="1">
    <location>
        <begin position="299"/>
        <end position="309"/>
    </location>
</feature>
<feature type="compositionally biased region" description="Acidic residues" evidence="1">
    <location>
        <begin position="92"/>
        <end position="105"/>
    </location>
</feature>
<dbReference type="AlphaFoldDB" id="M0KWY5"/>
<reference evidence="3 4" key="1">
    <citation type="journal article" date="2014" name="PLoS Genet.">
        <title>Phylogenetically driven sequencing of extremely halophilic archaea reveals strategies for static and dynamic osmo-response.</title>
        <authorList>
            <person name="Becker E.A."/>
            <person name="Seitzer P.M."/>
            <person name="Tritt A."/>
            <person name="Larsen D."/>
            <person name="Krusor M."/>
            <person name="Yao A.I."/>
            <person name="Wu D."/>
            <person name="Madern D."/>
            <person name="Eisen J.A."/>
            <person name="Darling A.E."/>
            <person name="Facciotti M.T."/>
        </authorList>
    </citation>
    <scope>NUCLEOTIDE SEQUENCE [LARGE SCALE GENOMIC DNA]</scope>
    <source>
        <strain evidence="3 4">JCM 13557</strain>
    </source>
</reference>
<feature type="compositionally biased region" description="Acidic residues" evidence="1">
    <location>
        <begin position="269"/>
        <end position="298"/>
    </location>
</feature>
<dbReference type="Pfam" id="PF14321">
    <property type="entry name" value="DUF4382"/>
    <property type="match status" value="1"/>
</dbReference>
<feature type="region of interest" description="Disordered" evidence="1">
    <location>
        <begin position="90"/>
        <end position="159"/>
    </location>
</feature>
<name>M0KWY5_9EURY</name>
<dbReference type="Proteomes" id="UP000011623">
    <property type="component" value="Unassembled WGS sequence"/>
</dbReference>
<proteinExistence type="predicted"/>
<evidence type="ECO:0000313" key="3">
    <source>
        <dbReference type="EMBL" id="EMA25797.1"/>
    </source>
</evidence>
<feature type="region of interest" description="Disordered" evidence="1">
    <location>
        <begin position="269"/>
        <end position="316"/>
    </location>
</feature>
<feature type="compositionally biased region" description="Gly residues" evidence="1">
    <location>
        <begin position="29"/>
        <end position="40"/>
    </location>
</feature>
<dbReference type="PATRIC" id="fig|1227452.3.peg.115"/>
<sequence length="316" mass="32907">MRRRRFIATGAGVGVGLLAGCSGSSDSGGSDGTSGDGTSDGGSTDEDAMTDDGGTVGTFRLLISDQPAAIDDFDSLDVSFSRARIFRAKDDEATEESADATETDATETATAEATETATADSTETETAASTETETVDDAEDEAEDGEDTDEEADESEGGFVVRELDGVTVDLTEVVGDKAIGVLDGELEAGRYNKIELYAESVDGVVDGASVDVKIPSEKLQLTKPFEVVAGESVDFVFDINVVKKGNGGYNLLPVISESGVAGKDVEVEEVGEGADADDNDDDDEETEVETTEIDETDRDSMTESDRSGNETTAAE</sequence>
<feature type="compositionally biased region" description="Acidic residues" evidence="1">
    <location>
        <begin position="133"/>
        <end position="156"/>
    </location>
</feature>
<dbReference type="RefSeq" id="WP_008307031.1">
    <property type="nucleotide sequence ID" value="NZ_AOLW01000006.1"/>
</dbReference>
<accession>M0KWY5</accession>
<evidence type="ECO:0000313" key="4">
    <source>
        <dbReference type="Proteomes" id="UP000011623"/>
    </source>
</evidence>
<keyword evidence="4" id="KW-1185">Reference proteome</keyword>
<feature type="compositionally biased region" description="Low complexity" evidence="1">
    <location>
        <begin position="106"/>
        <end position="132"/>
    </location>
</feature>
<gene>
    <name evidence="3" type="ORF">C442_00572</name>
</gene>
<comment type="caution">
    <text evidence="3">The sequence shown here is derived from an EMBL/GenBank/DDBJ whole genome shotgun (WGS) entry which is preliminary data.</text>
</comment>
<dbReference type="EMBL" id="AOLW01000006">
    <property type="protein sequence ID" value="EMA25797.1"/>
    <property type="molecule type" value="Genomic_DNA"/>
</dbReference>
<protein>
    <recommendedName>
        <fullName evidence="2">DUF4382 domain-containing protein</fullName>
    </recommendedName>
</protein>
<feature type="domain" description="DUF4382" evidence="2">
    <location>
        <begin position="57"/>
        <end position="254"/>
    </location>
</feature>
<organism evidence="3 4">
    <name type="scientific">Haloarcula amylolytica JCM 13557</name>
    <dbReference type="NCBI Taxonomy" id="1227452"/>
    <lineage>
        <taxon>Archaea</taxon>
        <taxon>Methanobacteriati</taxon>
        <taxon>Methanobacteriota</taxon>
        <taxon>Stenosarchaea group</taxon>
        <taxon>Halobacteria</taxon>
        <taxon>Halobacteriales</taxon>
        <taxon>Haloarculaceae</taxon>
        <taxon>Haloarcula</taxon>
    </lineage>
</organism>
<feature type="region of interest" description="Disordered" evidence="1">
    <location>
        <begin position="15"/>
        <end position="56"/>
    </location>
</feature>
<evidence type="ECO:0000259" key="2">
    <source>
        <dbReference type="Pfam" id="PF14321"/>
    </source>
</evidence>
<dbReference type="PROSITE" id="PS51257">
    <property type="entry name" value="PROKAR_LIPOPROTEIN"/>
    <property type="match status" value="1"/>
</dbReference>